<feature type="domain" description="Retrovirus-related Pol polyprotein from transposon TNT 1-94-like beta-barrel" evidence="5">
    <location>
        <begin position="554"/>
        <end position="627"/>
    </location>
</feature>
<keyword evidence="1" id="KW-0064">Aspartyl protease</keyword>
<evidence type="ECO:0000259" key="5">
    <source>
        <dbReference type="Pfam" id="PF22936"/>
    </source>
</evidence>
<evidence type="ECO:0000256" key="2">
    <source>
        <dbReference type="SAM" id="MobiDB-lite"/>
    </source>
</evidence>
<evidence type="ECO:0000256" key="1">
    <source>
        <dbReference type="ARBA" id="ARBA00022750"/>
    </source>
</evidence>
<dbReference type="InterPro" id="IPR054722">
    <property type="entry name" value="PolX-like_BBD"/>
</dbReference>
<dbReference type="CDD" id="cd09272">
    <property type="entry name" value="RNase_HI_RT_Ty1"/>
    <property type="match status" value="1"/>
</dbReference>
<keyword evidence="1" id="KW-0378">Hydrolase</keyword>
<feature type="compositionally biased region" description="Basic and acidic residues" evidence="2">
    <location>
        <begin position="843"/>
        <end position="855"/>
    </location>
</feature>
<dbReference type="InterPro" id="IPR025724">
    <property type="entry name" value="GAG-pre-integrase_dom"/>
</dbReference>
<dbReference type="Pfam" id="PF13976">
    <property type="entry name" value="gag_pre-integrs"/>
    <property type="match status" value="1"/>
</dbReference>
<evidence type="ECO:0000259" key="4">
    <source>
        <dbReference type="Pfam" id="PF13976"/>
    </source>
</evidence>
<evidence type="ECO:0000313" key="7">
    <source>
        <dbReference type="Proteomes" id="UP001151760"/>
    </source>
</evidence>
<dbReference type="InterPro" id="IPR013103">
    <property type="entry name" value="RVT_2"/>
</dbReference>
<feature type="domain" description="Reverse transcriptase Ty1/copia-type" evidence="3">
    <location>
        <begin position="981"/>
        <end position="1137"/>
    </location>
</feature>
<feature type="domain" description="GAG-pre-integrase" evidence="4">
    <location>
        <begin position="662"/>
        <end position="736"/>
    </location>
</feature>
<dbReference type="InterPro" id="IPR043502">
    <property type="entry name" value="DNA/RNA_pol_sf"/>
</dbReference>
<dbReference type="Pfam" id="PF07727">
    <property type="entry name" value="RVT_2"/>
    <property type="match status" value="1"/>
</dbReference>
<keyword evidence="7" id="KW-1185">Reference proteome</keyword>
<protein>
    <submittedName>
        <fullName evidence="6">Ribonuclease H-like domain-containing protein</fullName>
    </submittedName>
</protein>
<evidence type="ECO:0000313" key="6">
    <source>
        <dbReference type="EMBL" id="GJS93467.1"/>
    </source>
</evidence>
<proteinExistence type="predicted"/>
<gene>
    <name evidence="6" type="ORF">Tco_0800435</name>
</gene>
<keyword evidence="1" id="KW-0645">Protease</keyword>
<dbReference type="EMBL" id="BQNB010011659">
    <property type="protein sequence ID" value="GJS93467.1"/>
    <property type="molecule type" value="Genomic_DNA"/>
</dbReference>
<evidence type="ECO:0000259" key="3">
    <source>
        <dbReference type="Pfam" id="PF07727"/>
    </source>
</evidence>
<dbReference type="PANTHER" id="PTHR11439">
    <property type="entry name" value="GAG-POL-RELATED RETROTRANSPOSON"/>
    <property type="match status" value="1"/>
</dbReference>
<dbReference type="SUPFAM" id="SSF56672">
    <property type="entry name" value="DNA/RNA polymerases"/>
    <property type="match status" value="1"/>
</dbReference>
<comment type="caution">
    <text evidence="6">The sequence shown here is derived from an EMBL/GenBank/DDBJ whole genome shotgun (WGS) entry which is preliminary data.</text>
</comment>
<organism evidence="6 7">
    <name type="scientific">Tanacetum coccineum</name>
    <dbReference type="NCBI Taxonomy" id="301880"/>
    <lineage>
        <taxon>Eukaryota</taxon>
        <taxon>Viridiplantae</taxon>
        <taxon>Streptophyta</taxon>
        <taxon>Embryophyta</taxon>
        <taxon>Tracheophyta</taxon>
        <taxon>Spermatophyta</taxon>
        <taxon>Magnoliopsida</taxon>
        <taxon>eudicotyledons</taxon>
        <taxon>Gunneridae</taxon>
        <taxon>Pentapetalae</taxon>
        <taxon>asterids</taxon>
        <taxon>campanulids</taxon>
        <taxon>Asterales</taxon>
        <taxon>Asteraceae</taxon>
        <taxon>Asteroideae</taxon>
        <taxon>Anthemideae</taxon>
        <taxon>Anthemidinae</taxon>
        <taxon>Tanacetum</taxon>
    </lineage>
</organism>
<reference evidence="6" key="2">
    <citation type="submission" date="2022-01" db="EMBL/GenBank/DDBJ databases">
        <authorList>
            <person name="Yamashiro T."/>
            <person name="Shiraishi A."/>
            <person name="Satake H."/>
            <person name="Nakayama K."/>
        </authorList>
    </citation>
    <scope>NUCLEOTIDE SEQUENCE</scope>
</reference>
<dbReference type="Pfam" id="PF22936">
    <property type="entry name" value="Pol_BBD"/>
    <property type="match status" value="1"/>
</dbReference>
<reference evidence="6" key="1">
    <citation type="journal article" date="2022" name="Int. J. Mol. Sci.">
        <title>Draft Genome of Tanacetum Coccineum: Genomic Comparison of Closely Related Tanacetum-Family Plants.</title>
        <authorList>
            <person name="Yamashiro T."/>
            <person name="Shiraishi A."/>
            <person name="Nakayama K."/>
            <person name="Satake H."/>
        </authorList>
    </citation>
    <scope>NUCLEOTIDE SEQUENCE</scope>
</reference>
<accession>A0ABQ4ZU36</accession>
<dbReference type="PANTHER" id="PTHR11439:SF495">
    <property type="entry name" value="REVERSE TRANSCRIPTASE, RNA-DEPENDENT DNA POLYMERASE-RELATED"/>
    <property type="match status" value="1"/>
</dbReference>
<dbReference type="Proteomes" id="UP001151760">
    <property type="component" value="Unassembled WGS sequence"/>
</dbReference>
<feature type="region of interest" description="Disordered" evidence="2">
    <location>
        <begin position="827"/>
        <end position="872"/>
    </location>
</feature>
<sequence>MKQYLQCIDYTLWEIVENGNAPIVTKTVDGKETVIPPTSVEEKSQRRTELKAKSTWLMALPNKHQLKFNSYKDAKTLMQAIENRFRGNAAIKKTQKNLLKQQYENFAASITEVIEQTYERIQKLISQLEMHEIKTLSLDDLFNNPKAYESEVNGTSSSTTNSHNVAFLSFCSTNSATKVVNTAQGVNTTSTQGAADSSTTVENLSDVVIYSFFTSQPRHPGIKTAGTGSLPDGLDQAEEGPPNFALMAYSSTSSTSSTNSEVSKDSNCCSSCLECVKDLKEQNEQLVKDLRTARISAVSYKTGLESVEARLLVFKKNKSVYEEDIKLLKREIYLRDLDITELKRKLELATKEKDEDQLTGYNADLPPYTGNFMPPKSDLVYPSLDDFVDVNVSVIESIVEEPTVETRDGNGSGLISLNTARTVNTVQTRTVVNNAGPMKNVINDAYSTARRPFNKITAFNNSNFNNKVNIVNAKNVNAARPNAVVNTARLKSVLSAVKGNKGNVVKASACWVWRPKHKVLDHVSRNNSASMSFKRFNYVDAQGNPQQDLKDKGVIDSGCSRHMTGNRSYLTDYEEINGGFVAFGGNSKGGKIIRKGKIRTGNLDFEDVYFVKELKFNLFSVSQMCDKKNSVLFTNTACIVLSPDFKLTDESHVLLKVPRKNNMYSVDLKNVVPQGGLTCLFAKATPDESNLWHRRLGHVNFKTMNKLVKGNLVRQGLPSNFFEINQTCVACQKGKQHRASCIENLINLRVKVIRCDNGTEFKNRVMNQFCEMKDALTKSMNYKPVVAGNQSNGSTSTKACDNASKARIKTIPGKDYILLPLSIQDPPFSSSSKDSPDVGFKPLGEEEKKDAKDPGNEDSEVPSTEEPRVNQEKVAYVNCTNTINTVSPTVNTGGIEDNVVNENIVYGCDDDPNMPELEEIFYSDDDEDIGAEADINNLDTHIPNSHILTTRIHKDHPVEQIIEDIYLAPQTRRMTKSVTEQVWTLVDLPNGKRVIGTKWVYRNKKDQRGIVIKNKARLVAQGYTQEEGIDYDEVFAHVARIKAIRLFLAYASFKDFVVYQMDVKRAFLYGKIEEEVYVCQPPGFEDPDFPDRVYKVEKALYGLHQAPRAWYETLSTYLLDNGIQRGKIEKTLFIRRDKGLQVKQKEDRIFISQDKYVTEILKKFGFSDVKTASTPMETHKPLLKDADDEDVDEHLYESMIGSLMYLTSSRPDIMFAYPKDSPFDLVAYTSDYARASLDRKSTTGGCQFLGCRLISWQCKKQIVVANSTIEAEYIAASNCYGQVLWIQNQLLDYGYNFMQTKIHIDNKSTIYIVKNLIFHSKTKHIEIMHHFIRDSNEKKLIQMIKIHTDQNVADLLTKAFDVSRFEYLIASIGMLNL</sequence>
<name>A0ABQ4ZU36_9ASTR</name>